<sequence length="335" mass="37681">MLAPFVLAAFVGLPWWPTLPTFELKAVFAAKVDTFGSKLVYLEDGSLEKNGSFLLVVSMAGNKGKIYWLLPGKSYSELIATLDFFPTAVLKHPTKNAILIGDYNGSIHYFDIEKKKVSSALKVHDTQIADLIYRNKNNQLITLGYDGKVVLLDLLKFQTEKTFQLTAQAFKVRGEKEYHLRTAVLAKEADLLYIGDENCTITVLDLKSGKLLRRYEEHTASVNKLILNKDGSKLFSFSQTGRIVSIDVKTSETKTIVNGFESGICDAFLLKESLYLTKESHLRIFNLDSKKQSYLAPPLGSNEFTNCIYGEDSKKSQFFALTTQDGMVYIYRIKD</sequence>
<dbReference type="InterPro" id="IPR001680">
    <property type="entry name" value="WD40_rpt"/>
</dbReference>
<accession>A0A8E6B8C2</accession>
<proteinExistence type="predicted"/>
<dbReference type="Proteomes" id="UP000676194">
    <property type="component" value="Chromosome"/>
</dbReference>
<name>A0A8E6B8C2_9BACT</name>
<protein>
    <submittedName>
        <fullName evidence="3">Uncharacterized protein</fullName>
    </submittedName>
</protein>
<evidence type="ECO:0000313" key="4">
    <source>
        <dbReference type="Proteomes" id="UP000676194"/>
    </source>
</evidence>
<evidence type="ECO:0000313" key="3">
    <source>
        <dbReference type="EMBL" id="QVL32270.1"/>
    </source>
</evidence>
<dbReference type="EMBL" id="CP074694">
    <property type="protein sequence ID" value="QVL32270.1"/>
    <property type="molecule type" value="Genomic_DNA"/>
</dbReference>
<dbReference type="SMART" id="SM00320">
    <property type="entry name" value="WD40"/>
    <property type="match status" value="3"/>
</dbReference>
<organism evidence="3 4">
    <name type="scientific">Telmatocola sphagniphila</name>
    <dbReference type="NCBI Taxonomy" id="1123043"/>
    <lineage>
        <taxon>Bacteria</taxon>
        <taxon>Pseudomonadati</taxon>
        <taxon>Planctomycetota</taxon>
        <taxon>Planctomycetia</taxon>
        <taxon>Gemmatales</taxon>
        <taxon>Gemmataceae</taxon>
    </lineage>
</organism>
<dbReference type="RefSeq" id="WP_213497065.1">
    <property type="nucleotide sequence ID" value="NZ_CP074694.1"/>
</dbReference>
<evidence type="ECO:0000256" key="2">
    <source>
        <dbReference type="ARBA" id="ARBA00022737"/>
    </source>
</evidence>
<keyword evidence="2" id="KW-0677">Repeat</keyword>
<gene>
    <name evidence="3" type="ORF">KIH39_26140</name>
</gene>
<dbReference type="InterPro" id="IPR052234">
    <property type="entry name" value="U5_snRNP_Component"/>
</dbReference>
<keyword evidence="1" id="KW-0853">WD repeat</keyword>
<dbReference type="PANTHER" id="PTHR44006:SF1">
    <property type="entry name" value="U5 SMALL NUCLEAR RIBONUCLEOPROTEIN 40 KDA PROTEIN"/>
    <property type="match status" value="1"/>
</dbReference>
<keyword evidence="4" id="KW-1185">Reference proteome</keyword>
<evidence type="ECO:0000256" key="1">
    <source>
        <dbReference type="ARBA" id="ARBA00022574"/>
    </source>
</evidence>
<dbReference type="SUPFAM" id="SSF50978">
    <property type="entry name" value="WD40 repeat-like"/>
    <property type="match status" value="1"/>
</dbReference>
<dbReference type="GO" id="GO:0003723">
    <property type="term" value="F:RNA binding"/>
    <property type="evidence" value="ECO:0007669"/>
    <property type="project" value="TreeGrafter"/>
</dbReference>
<dbReference type="PANTHER" id="PTHR44006">
    <property type="entry name" value="U5 SMALL NUCLEAR RIBONUCLEOPROTEIN 40 KDA PROTEIN"/>
    <property type="match status" value="1"/>
</dbReference>
<dbReference type="InterPro" id="IPR015943">
    <property type="entry name" value="WD40/YVTN_repeat-like_dom_sf"/>
</dbReference>
<dbReference type="KEGG" id="tsph:KIH39_26140"/>
<dbReference type="Gene3D" id="2.130.10.10">
    <property type="entry name" value="YVTN repeat-like/Quinoprotein amine dehydrogenase"/>
    <property type="match status" value="1"/>
</dbReference>
<dbReference type="InterPro" id="IPR036322">
    <property type="entry name" value="WD40_repeat_dom_sf"/>
</dbReference>
<dbReference type="AlphaFoldDB" id="A0A8E6B8C2"/>
<reference evidence="3" key="1">
    <citation type="submission" date="2021-05" db="EMBL/GenBank/DDBJ databases">
        <title>Complete genome sequence of the cellulolytic planctomycete Telmatocola sphagniphila SP2T and characterization of the first cellulase from planctomycetes.</title>
        <authorList>
            <person name="Rakitin A.L."/>
            <person name="Beletsky A.V."/>
            <person name="Naumoff D.G."/>
            <person name="Kulichevskaya I.S."/>
            <person name="Mardanov A.V."/>
            <person name="Ravin N.V."/>
            <person name="Dedysh S.N."/>
        </authorList>
    </citation>
    <scope>NUCLEOTIDE SEQUENCE</scope>
    <source>
        <strain evidence="3">SP2T</strain>
    </source>
</reference>